<evidence type="ECO:0000256" key="1">
    <source>
        <dbReference type="SAM" id="MobiDB-lite"/>
    </source>
</evidence>
<protein>
    <submittedName>
        <fullName evidence="4">EF hand domain-containing protein</fullName>
    </submittedName>
</protein>
<feature type="signal peptide" evidence="2">
    <location>
        <begin position="1"/>
        <end position="36"/>
    </location>
</feature>
<dbReference type="Pfam" id="PF13499">
    <property type="entry name" value="EF-hand_7"/>
    <property type="match status" value="1"/>
</dbReference>
<dbReference type="InterPro" id="IPR018247">
    <property type="entry name" value="EF_Hand_1_Ca_BS"/>
</dbReference>
<feature type="compositionally biased region" description="Polar residues" evidence="1">
    <location>
        <begin position="47"/>
        <end position="59"/>
    </location>
</feature>
<evidence type="ECO:0000256" key="2">
    <source>
        <dbReference type="SAM" id="SignalP"/>
    </source>
</evidence>
<feature type="region of interest" description="Disordered" evidence="1">
    <location>
        <begin position="32"/>
        <end position="72"/>
    </location>
</feature>
<accession>A0A4Q7VX09</accession>
<dbReference type="PROSITE" id="PS50222">
    <property type="entry name" value="EF_HAND_2"/>
    <property type="match status" value="1"/>
</dbReference>
<organism evidence="4 5">
    <name type="scientific">Rivibacter subsaxonicus</name>
    <dbReference type="NCBI Taxonomy" id="457575"/>
    <lineage>
        <taxon>Bacteria</taxon>
        <taxon>Pseudomonadati</taxon>
        <taxon>Pseudomonadota</taxon>
        <taxon>Betaproteobacteria</taxon>
        <taxon>Burkholderiales</taxon>
        <taxon>Rivibacter</taxon>
    </lineage>
</organism>
<dbReference type="Gene3D" id="1.10.238.10">
    <property type="entry name" value="EF-hand"/>
    <property type="match status" value="1"/>
</dbReference>
<feature type="compositionally biased region" description="Basic and acidic residues" evidence="1">
    <location>
        <begin position="60"/>
        <end position="72"/>
    </location>
</feature>
<dbReference type="InterPro" id="IPR011992">
    <property type="entry name" value="EF-hand-dom_pair"/>
</dbReference>
<dbReference type="EMBL" id="SHKP01000005">
    <property type="protein sequence ID" value="RZU00839.1"/>
    <property type="molecule type" value="Genomic_DNA"/>
</dbReference>
<dbReference type="PROSITE" id="PS00018">
    <property type="entry name" value="EF_HAND_1"/>
    <property type="match status" value="1"/>
</dbReference>
<feature type="domain" description="EF-hand" evidence="3">
    <location>
        <begin position="72"/>
        <end position="104"/>
    </location>
</feature>
<dbReference type="CDD" id="cd00051">
    <property type="entry name" value="EFh"/>
    <property type="match status" value="1"/>
</dbReference>
<reference evidence="4 5" key="1">
    <citation type="submission" date="2019-02" db="EMBL/GenBank/DDBJ databases">
        <title>Genomic Encyclopedia of Type Strains, Phase IV (KMG-IV): sequencing the most valuable type-strain genomes for metagenomic binning, comparative biology and taxonomic classification.</title>
        <authorList>
            <person name="Goeker M."/>
        </authorList>
    </citation>
    <scope>NUCLEOTIDE SEQUENCE [LARGE SCALE GENOMIC DNA]</scope>
    <source>
        <strain evidence="4 5">DSM 19570</strain>
    </source>
</reference>
<proteinExistence type="predicted"/>
<feature type="chain" id="PRO_5020797051" evidence="2">
    <location>
        <begin position="37"/>
        <end position="104"/>
    </location>
</feature>
<dbReference type="RefSeq" id="WP_130431273.1">
    <property type="nucleotide sequence ID" value="NZ_SHKP01000005.1"/>
</dbReference>
<dbReference type="SUPFAM" id="SSF47473">
    <property type="entry name" value="EF-hand"/>
    <property type="match status" value="1"/>
</dbReference>
<dbReference type="InterPro" id="IPR002048">
    <property type="entry name" value="EF_hand_dom"/>
</dbReference>
<dbReference type="GO" id="GO:0005509">
    <property type="term" value="F:calcium ion binding"/>
    <property type="evidence" value="ECO:0007669"/>
    <property type="project" value="InterPro"/>
</dbReference>
<evidence type="ECO:0000313" key="5">
    <source>
        <dbReference type="Proteomes" id="UP000293671"/>
    </source>
</evidence>
<dbReference type="OrthoDB" id="8914005at2"/>
<dbReference type="AlphaFoldDB" id="A0A4Q7VX09"/>
<name>A0A4Q7VX09_9BURK</name>
<evidence type="ECO:0000313" key="4">
    <source>
        <dbReference type="EMBL" id="RZU00839.1"/>
    </source>
</evidence>
<dbReference type="SMART" id="SM00054">
    <property type="entry name" value="EFh"/>
    <property type="match status" value="2"/>
</dbReference>
<comment type="caution">
    <text evidence="4">The sequence shown here is derived from an EMBL/GenBank/DDBJ whole genome shotgun (WGS) entry which is preliminary data.</text>
</comment>
<keyword evidence="5" id="KW-1185">Reference proteome</keyword>
<evidence type="ECO:0000259" key="3">
    <source>
        <dbReference type="PROSITE" id="PS50222"/>
    </source>
</evidence>
<gene>
    <name evidence="4" type="ORF">EV670_1552</name>
</gene>
<dbReference type="Proteomes" id="UP000293671">
    <property type="component" value="Unassembled WGS sequence"/>
</dbReference>
<sequence length="104" mass="10929">MKHPRSMQAQARHIIEVSVAHLALAGAAAVSPPLHAQTAPAAPATSMEAQLKSSFARADTNTDGKLSKEEAKRLPEVSARFEELDTDKDGSLSYAEFAAGVSKG</sequence>
<keyword evidence="2" id="KW-0732">Signal</keyword>